<keyword evidence="6" id="KW-1185">Reference proteome</keyword>
<dbReference type="EMBL" id="FN648696">
    <property type="protein sequence ID" value="CBJ48820.1"/>
    <property type="molecule type" value="Genomic_DNA"/>
</dbReference>
<dbReference type="Proteomes" id="UP000002630">
    <property type="component" value="Linkage Group LG14"/>
</dbReference>
<dbReference type="PANTHER" id="PTHR11592">
    <property type="entry name" value="GLUTATHIONE PEROXIDASE"/>
    <property type="match status" value="1"/>
</dbReference>
<dbReference type="InParanoid" id="D7G2W3"/>
<reference evidence="5 6" key="1">
    <citation type="journal article" date="2010" name="Nature">
        <title>The Ectocarpus genome and the independent evolution of multicellularity in brown algae.</title>
        <authorList>
            <person name="Cock J.M."/>
            <person name="Sterck L."/>
            <person name="Rouze P."/>
            <person name="Scornet D."/>
            <person name="Allen A.E."/>
            <person name="Amoutzias G."/>
            <person name="Anthouard V."/>
            <person name="Artiguenave F."/>
            <person name="Aury J.M."/>
            <person name="Badger J.H."/>
            <person name="Beszteri B."/>
            <person name="Billiau K."/>
            <person name="Bonnet E."/>
            <person name="Bothwell J.H."/>
            <person name="Bowler C."/>
            <person name="Boyen C."/>
            <person name="Brownlee C."/>
            <person name="Carrano C.J."/>
            <person name="Charrier B."/>
            <person name="Cho G.Y."/>
            <person name="Coelho S.M."/>
            <person name="Collen J."/>
            <person name="Corre E."/>
            <person name="Da Silva C."/>
            <person name="Delage L."/>
            <person name="Delaroque N."/>
            <person name="Dittami S.M."/>
            <person name="Doulbeau S."/>
            <person name="Elias M."/>
            <person name="Farnham G."/>
            <person name="Gachon C.M."/>
            <person name="Gschloessl B."/>
            <person name="Heesch S."/>
            <person name="Jabbari K."/>
            <person name="Jubin C."/>
            <person name="Kawai H."/>
            <person name="Kimura K."/>
            <person name="Kloareg B."/>
            <person name="Kupper F.C."/>
            <person name="Lang D."/>
            <person name="Le Bail A."/>
            <person name="Leblanc C."/>
            <person name="Lerouge P."/>
            <person name="Lohr M."/>
            <person name="Lopez P.J."/>
            <person name="Martens C."/>
            <person name="Maumus F."/>
            <person name="Michel G."/>
            <person name="Miranda-Saavedra D."/>
            <person name="Morales J."/>
            <person name="Moreau H."/>
            <person name="Motomura T."/>
            <person name="Nagasato C."/>
            <person name="Napoli C.A."/>
            <person name="Nelson D.R."/>
            <person name="Nyvall-Collen P."/>
            <person name="Peters A.F."/>
            <person name="Pommier C."/>
            <person name="Potin P."/>
            <person name="Poulain J."/>
            <person name="Quesneville H."/>
            <person name="Read B."/>
            <person name="Rensing S.A."/>
            <person name="Ritter A."/>
            <person name="Rousvoal S."/>
            <person name="Samanta M."/>
            <person name="Samson G."/>
            <person name="Schroeder D.C."/>
            <person name="Segurens B."/>
            <person name="Strittmatter M."/>
            <person name="Tonon T."/>
            <person name="Tregear J.W."/>
            <person name="Valentin K."/>
            <person name="von Dassow P."/>
            <person name="Yamagishi T."/>
            <person name="Van de Peer Y."/>
            <person name="Wincker P."/>
        </authorList>
    </citation>
    <scope>NUCLEOTIDE SEQUENCE [LARGE SCALE GENOMIC DNA]</scope>
    <source>
        <strain evidence="6">Ec32 / CCAP1310/4</strain>
    </source>
</reference>
<comment type="similarity">
    <text evidence="1">Belongs to the glutathione peroxidase family.</text>
</comment>
<dbReference type="EMBL" id="FN649739">
    <property type="protein sequence ID" value="CBJ48820.1"/>
    <property type="molecule type" value="Genomic_DNA"/>
</dbReference>
<accession>D7G2W3</accession>
<dbReference type="SUPFAM" id="SSF52833">
    <property type="entry name" value="Thioredoxin-like"/>
    <property type="match status" value="1"/>
</dbReference>
<dbReference type="STRING" id="2880.D7G2W3"/>
<name>D7G2W3_ECTSI</name>
<dbReference type="PROSITE" id="PS51355">
    <property type="entry name" value="GLUTATHIONE_PEROXID_3"/>
    <property type="match status" value="1"/>
</dbReference>
<dbReference type="AlphaFoldDB" id="D7G2W3"/>
<dbReference type="GO" id="GO:0004602">
    <property type="term" value="F:glutathione peroxidase activity"/>
    <property type="evidence" value="ECO:0007669"/>
    <property type="project" value="UniProtKB-EC"/>
</dbReference>
<dbReference type="InterPro" id="IPR000889">
    <property type="entry name" value="Glutathione_peroxidase"/>
</dbReference>
<evidence type="ECO:0000256" key="4">
    <source>
        <dbReference type="SAM" id="MobiDB-lite"/>
    </source>
</evidence>
<organism evidence="5 6">
    <name type="scientific">Ectocarpus siliculosus</name>
    <name type="common">Brown alga</name>
    <name type="synonym">Conferva siliculosa</name>
    <dbReference type="NCBI Taxonomy" id="2880"/>
    <lineage>
        <taxon>Eukaryota</taxon>
        <taxon>Sar</taxon>
        <taxon>Stramenopiles</taxon>
        <taxon>Ochrophyta</taxon>
        <taxon>PX clade</taxon>
        <taxon>Phaeophyceae</taxon>
        <taxon>Ectocarpales</taxon>
        <taxon>Ectocarpaceae</taxon>
        <taxon>Ectocarpus</taxon>
    </lineage>
</organism>
<keyword evidence="2 5" id="KW-0575">Peroxidase</keyword>
<evidence type="ECO:0000313" key="5">
    <source>
        <dbReference type="EMBL" id="CBJ48820.1"/>
    </source>
</evidence>
<dbReference type="InterPro" id="IPR036249">
    <property type="entry name" value="Thioredoxin-like_sf"/>
</dbReference>
<dbReference type="GO" id="GO:0006979">
    <property type="term" value="P:response to oxidative stress"/>
    <property type="evidence" value="ECO:0007669"/>
    <property type="project" value="InterPro"/>
</dbReference>
<evidence type="ECO:0000313" key="6">
    <source>
        <dbReference type="Proteomes" id="UP000002630"/>
    </source>
</evidence>
<dbReference type="EC" id="1.11.1.9" evidence="5"/>
<dbReference type="PANTHER" id="PTHR11592:SF78">
    <property type="entry name" value="GLUTATHIONE PEROXIDASE"/>
    <property type="match status" value="1"/>
</dbReference>
<feature type="region of interest" description="Disordered" evidence="4">
    <location>
        <begin position="1"/>
        <end position="29"/>
    </location>
</feature>
<proteinExistence type="inferred from homology"/>
<protein>
    <submittedName>
        <fullName evidence="5">Glutathione peroxidase</fullName>
        <ecNumber evidence="5">1.11.1.9</ecNumber>
    </submittedName>
</protein>
<dbReference type="eggNOG" id="KOG1651">
    <property type="taxonomic scope" value="Eukaryota"/>
</dbReference>
<dbReference type="OrthoDB" id="446890at2759"/>
<sequence>MQNAAGSQDAGSRRSSSNSSSSSSGASTRLEFGSGLGAAAAAIVIGGTSARGALAEDTTGDAATAVVATAGAEGAAPAASPAATETKPSLRELGFEVPYTGKSVPLNKFLGSRATLVVNGKLDDPEALHQMPGITKLASEYSKDGLNVLLFPTDQGTFEADEDRVIRIKFYQFYGFGQYPKAVVFDKIDIVGNTIHPFYRYLCRALKNPNGIARITLNYEKFLLDQDGKVVRRYPRKLEAADFEADVKAVIAGDPLPAENRDYKLSWLKADQEATKSEYAFKLGLNYYNN</sequence>
<keyword evidence="3 5" id="KW-0560">Oxidoreductase</keyword>
<evidence type="ECO:0000256" key="1">
    <source>
        <dbReference type="ARBA" id="ARBA00006926"/>
    </source>
</evidence>
<evidence type="ECO:0000256" key="2">
    <source>
        <dbReference type="ARBA" id="ARBA00022559"/>
    </source>
</evidence>
<gene>
    <name evidence="5" type="primary">GPX</name>
    <name evidence="5" type="ORF">Esi_0049_0025</name>
</gene>
<dbReference type="Gene3D" id="3.40.30.10">
    <property type="entry name" value="Glutaredoxin"/>
    <property type="match status" value="1"/>
</dbReference>
<evidence type="ECO:0000256" key="3">
    <source>
        <dbReference type="ARBA" id="ARBA00023002"/>
    </source>
</evidence>